<keyword evidence="3 5" id="KW-0378">Hydrolase</keyword>
<dbReference type="InterPro" id="IPR013320">
    <property type="entry name" value="ConA-like_dom_sf"/>
</dbReference>
<evidence type="ECO:0000313" key="8">
    <source>
        <dbReference type="EMBL" id="ATX71027.1"/>
    </source>
</evidence>
<gene>
    <name evidence="8" type="primary">scrB</name>
    <name evidence="8" type="ORF">SCLAR_v1c07100</name>
</gene>
<evidence type="ECO:0000256" key="1">
    <source>
        <dbReference type="ARBA" id="ARBA00009902"/>
    </source>
</evidence>
<comment type="similarity">
    <text evidence="1 5">Belongs to the glycosyl hydrolase 32 family.</text>
</comment>
<dbReference type="InterPro" id="IPR001362">
    <property type="entry name" value="Glyco_hydro_32"/>
</dbReference>
<evidence type="ECO:0000256" key="3">
    <source>
        <dbReference type="ARBA" id="ARBA00022801"/>
    </source>
</evidence>
<dbReference type="InterPro" id="IPR051214">
    <property type="entry name" value="GH32_Enzymes"/>
</dbReference>
<dbReference type="InterPro" id="IPR013189">
    <property type="entry name" value="Glyco_hydro_32_C"/>
</dbReference>
<evidence type="ECO:0000256" key="2">
    <source>
        <dbReference type="ARBA" id="ARBA00012758"/>
    </source>
</evidence>
<evidence type="ECO:0000256" key="5">
    <source>
        <dbReference type="RuleBase" id="RU362110"/>
    </source>
</evidence>
<reference evidence="8 9" key="1">
    <citation type="submission" date="2017-11" db="EMBL/GenBank/DDBJ databases">
        <title>Complete genome sequence of Spiroplasma clarkii CN-5 (DSM 19994).</title>
        <authorList>
            <person name="Tsai Y.-M."/>
            <person name="Chang A."/>
            <person name="Lo W.-S."/>
            <person name="Kuo C.-H."/>
        </authorList>
    </citation>
    <scope>NUCLEOTIDE SEQUENCE [LARGE SCALE GENOMIC DNA]</scope>
    <source>
        <strain evidence="8 9">CN-5</strain>
    </source>
</reference>
<organism evidence="8 9">
    <name type="scientific">Spiroplasma clarkii</name>
    <dbReference type="NCBI Taxonomy" id="2139"/>
    <lineage>
        <taxon>Bacteria</taxon>
        <taxon>Bacillati</taxon>
        <taxon>Mycoplasmatota</taxon>
        <taxon>Mollicutes</taxon>
        <taxon>Entomoplasmatales</taxon>
        <taxon>Spiroplasmataceae</taxon>
        <taxon>Spiroplasma</taxon>
    </lineage>
</organism>
<dbReference type="PANTHER" id="PTHR43101:SF1">
    <property type="entry name" value="BETA-FRUCTOSIDASE"/>
    <property type="match status" value="1"/>
</dbReference>
<dbReference type="EMBL" id="CP024870">
    <property type="protein sequence ID" value="ATX71027.1"/>
    <property type="molecule type" value="Genomic_DNA"/>
</dbReference>
<dbReference type="SUPFAM" id="SSF75005">
    <property type="entry name" value="Arabinanase/levansucrase/invertase"/>
    <property type="match status" value="1"/>
</dbReference>
<feature type="domain" description="Glycosyl hydrolase family 32 C-terminal" evidence="7">
    <location>
        <begin position="352"/>
        <end position="471"/>
    </location>
</feature>
<feature type="domain" description="Glycosyl hydrolase family 32 N-terminal" evidence="6">
    <location>
        <begin position="38"/>
        <end position="342"/>
    </location>
</feature>
<dbReference type="EC" id="3.2.1.26" evidence="2"/>
<dbReference type="PROSITE" id="PS00609">
    <property type="entry name" value="GLYCOSYL_HYDROL_F32"/>
    <property type="match status" value="1"/>
</dbReference>
<dbReference type="AlphaFoldDB" id="A0A1Y0L0W8"/>
<dbReference type="Gene3D" id="2.115.10.20">
    <property type="entry name" value="Glycosyl hydrolase domain, family 43"/>
    <property type="match status" value="1"/>
</dbReference>
<dbReference type="SMART" id="SM00640">
    <property type="entry name" value="Glyco_32"/>
    <property type="match status" value="1"/>
</dbReference>
<dbReference type="GO" id="GO:0004564">
    <property type="term" value="F:beta-fructofuranosidase activity"/>
    <property type="evidence" value="ECO:0007669"/>
    <property type="project" value="UniProtKB-EC"/>
</dbReference>
<protein>
    <recommendedName>
        <fullName evidence="2">beta-fructofuranosidase</fullName>
        <ecNumber evidence="2">3.2.1.26</ecNumber>
    </recommendedName>
</protein>
<dbReference type="OrthoDB" id="9759709at2"/>
<dbReference type="InterPro" id="IPR013148">
    <property type="entry name" value="Glyco_hydro_32_N"/>
</dbReference>
<accession>A0A1Y0L0W8</accession>
<evidence type="ECO:0000259" key="7">
    <source>
        <dbReference type="Pfam" id="PF08244"/>
    </source>
</evidence>
<evidence type="ECO:0000256" key="4">
    <source>
        <dbReference type="ARBA" id="ARBA00023295"/>
    </source>
</evidence>
<dbReference type="PANTHER" id="PTHR43101">
    <property type="entry name" value="BETA-FRUCTOSIDASE"/>
    <property type="match status" value="1"/>
</dbReference>
<dbReference type="GO" id="GO:0005975">
    <property type="term" value="P:carbohydrate metabolic process"/>
    <property type="evidence" value="ECO:0007669"/>
    <property type="project" value="InterPro"/>
</dbReference>
<dbReference type="Pfam" id="PF08244">
    <property type="entry name" value="Glyco_hydro_32C"/>
    <property type="match status" value="1"/>
</dbReference>
<sequence length="476" mass="55993">MKLKPELIWIKSNQHKQKDIDAYNNLVASDKYYRPVFHLAPPNGLMNDPNGLLFKDGVHHIHYQWSPLQPYHGFKHWLYVTTSDFVNYHDHGESIIPDHPKEAGGAFSGSAYDFGDKVKIYYTGNNEDGNGNVIEEVQIAADFVNGKIINKEVVVENDFERFTAHVRDPKIFEYQGKKYLVFGAQCRDTKKGGLVFYEMQTPEKFTYFKTLTSSLNVDYGHMWECPNLDPLEDKILFMISSEGWFKNDDKYELNSTRNVVYTAIKEFDFENNKLKEEFEMVTMDYGYDFYAPQTYWVDKKLVLLAWFGNVDVQYPTDQFAWHSIMTIPRELSWNKNVLVQKPLAEYCKNILTNKTKKTVTEIKDKQVMHLKFELVGDLEIKISNDKNEFMNIKFDSKEISMDRTHQSEPVDSTCEAPRYAIRKIDKQFVEMFIDRSSIEMFADDYQTIFTSRFFIRDWNKIEFSKEINVEISDVNR</sequence>
<proteinExistence type="inferred from homology"/>
<dbReference type="RefSeq" id="WP_100254569.1">
    <property type="nucleotide sequence ID" value="NZ_CP015819.1"/>
</dbReference>
<evidence type="ECO:0000259" key="6">
    <source>
        <dbReference type="Pfam" id="PF00251"/>
    </source>
</evidence>
<dbReference type="CDD" id="cd18623">
    <property type="entry name" value="GH32_ScrB-like"/>
    <property type="match status" value="1"/>
</dbReference>
<evidence type="ECO:0000313" key="9">
    <source>
        <dbReference type="Proteomes" id="UP000231179"/>
    </source>
</evidence>
<keyword evidence="4 5" id="KW-0326">Glycosidase</keyword>
<dbReference type="Gene3D" id="2.60.120.560">
    <property type="entry name" value="Exo-inulinase, domain 1"/>
    <property type="match status" value="1"/>
</dbReference>
<dbReference type="SUPFAM" id="SSF49899">
    <property type="entry name" value="Concanavalin A-like lectins/glucanases"/>
    <property type="match status" value="1"/>
</dbReference>
<dbReference type="Pfam" id="PF00251">
    <property type="entry name" value="Glyco_hydro_32N"/>
    <property type="match status" value="1"/>
</dbReference>
<dbReference type="InterPro" id="IPR018053">
    <property type="entry name" value="Glyco_hydro_32_AS"/>
</dbReference>
<keyword evidence="9" id="KW-1185">Reference proteome</keyword>
<dbReference type="InterPro" id="IPR023296">
    <property type="entry name" value="Glyco_hydro_beta-prop_sf"/>
</dbReference>
<dbReference type="Proteomes" id="UP000231179">
    <property type="component" value="Chromosome"/>
</dbReference>
<name>A0A1Y0L0W8_9MOLU</name>
<dbReference type="KEGG" id="scla:SCLARK_001051"/>